<evidence type="ECO:0000256" key="1">
    <source>
        <dbReference type="SAM" id="SignalP"/>
    </source>
</evidence>
<reference evidence="2 3" key="1">
    <citation type="journal article" date="2016" name="BMC Genomics">
        <title>Combined genomic and structural analyses of a cultured magnetotactic bacterium reveals its niche adaptation to a dynamic environment.</title>
        <authorList>
            <person name="Araujo A.C."/>
            <person name="Morillo V."/>
            <person name="Cypriano J."/>
            <person name="Teixeira L.C."/>
            <person name="Leao P."/>
            <person name="Lyra S."/>
            <person name="Almeida L.G."/>
            <person name="Bazylinski D.A."/>
            <person name="Vasconcellos A.T."/>
            <person name="Abreu F."/>
            <person name="Lins U."/>
        </authorList>
    </citation>
    <scope>NUCLEOTIDE SEQUENCE [LARGE SCALE GENOMIC DNA]</scope>
    <source>
        <strain evidence="2 3">IT-1</strain>
    </source>
</reference>
<dbReference type="Proteomes" id="UP000194003">
    <property type="component" value="Unassembled WGS sequence"/>
</dbReference>
<evidence type="ECO:0000313" key="2">
    <source>
        <dbReference type="EMBL" id="OSM06991.1"/>
    </source>
</evidence>
<accession>A0A1Y2K8A9</accession>
<organism evidence="2 3">
    <name type="scientific">Magnetofaba australis IT-1</name>
    <dbReference type="NCBI Taxonomy" id="1434232"/>
    <lineage>
        <taxon>Bacteria</taxon>
        <taxon>Pseudomonadati</taxon>
        <taxon>Pseudomonadota</taxon>
        <taxon>Magnetococcia</taxon>
        <taxon>Magnetococcales</taxon>
        <taxon>Magnetococcaceae</taxon>
        <taxon>Magnetofaba</taxon>
    </lineage>
</organism>
<keyword evidence="3" id="KW-1185">Reference proteome</keyword>
<keyword evidence="1" id="KW-0732">Signal</keyword>
<feature type="chain" id="PRO_5013367976" evidence="1">
    <location>
        <begin position="16"/>
        <end position="104"/>
    </location>
</feature>
<dbReference type="STRING" id="1434232.MAIT1_00109"/>
<dbReference type="AlphaFoldDB" id="A0A1Y2K8A9"/>
<dbReference type="EMBL" id="LVJN01000015">
    <property type="protein sequence ID" value="OSM06991.1"/>
    <property type="molecule type" value="Genomic_DNA"/>
</dbReference>
<protein>
    <submittedName>
        <fullName evidence="2">Uncharacterized protein</fullName>
    </submittedName>
</protein>
<comment type="caution">
    <text evidence="2">The sequence shown here is derived from an EMBL/GenBank/DDBJ whole genome shotgun (WGS) entry which is preliminary data.</text>
</comment>
<name>A0A1Y2K8A9_9PROT</name>
<gene>
    <name evidence="2" type="ORF">MAIT1_00109</name>
</gene>
<evidence type="ECO:0000313" key="3">
    <source>
        <dbReference type="Proteomes" id="UP000194003"/>
    </source>
</evidence>
<sequence length="104" mass="11015">MALLLGGLVAASAQAAQDFGGVSGPTSIECNLFGASIGQRGAAWANIIASGGIVETLWKHCNTRYCGREARGHYSMVYEHMPCSRACYRIKKQRYDAACIGNGG</sequence>
<proteinExistence type="predicted"/>
<feature type="signal peptide" evidence="1">
    <location>
        <begin position="1"/>
        <end position="15"/>
    </location>
</feature>